<dbReference type="EMBL" id="LUGG01000015">
    <property type="protein sequence ID" value="OBZ69760.1"/>
    <property type="molecule type" value="Genomic_DNA"/>
</dbReference>
<dbReference type="InterPro" id="IPR005135">
    <property type="entry name" value="Endo/exonuclease/phosphatase"/>
</dbReference>
<evidence type="ECO:0000313" key="3">
    <source>
        <dbReference type="Proteomes" id="UP000092993"/>
    </source>
</evidence>
<sequence>MPEHLNHPTRLRIWQQNLNKSLDAQLDLLHTATPNDFDLLLLQEPYLDHLNLTRANHHWTVVYPARHLDSDSRTRSVILVSRKLSTGAWVPISIPSSDLTAITITTASTPVHIFNAYVEGDKDRTLHALSRATQRLVSVAQEGRVLWAGDFNRHHPLWDSEENNHLFTTENLDRAQVLLNMVAELGLEMVLPHGIPTLEAARTKNLTRPDNVFCSDTLADALISCSTAPELRPTKTDHMPIHTTFDLSIEAAAETSRRNFSDVDWDDFRTSLADELNNCPMPEAITSEATFNDTLAALMNALKRTIEQHVPISRPVPFTKRWWTKELSAARLKVQHLGRLAYKHRAVPFHPAQCEYRMARNRYADRIRIAKKEHWEAWLDEADKYTVWNVNRFVKGGPTDGGRLRVPPLKTENADGTPATCTSNEDKSKLLYDTFFPPLPAFQLRPITDSQIEEVIKKLKEYKAPGPDCIPNEVYKHCANLLIPILGRLFRASFDLKIYPEEWKTSNTVVIRKPGRSHYDVAKAYRPIALINCIAKILSACVTSVLVYEAENTPFWRTTTTEDDQGAPPQTPFT</sequence>
<evidence type="ECO:0000259" key="1">
    <source>
        <dbReference type="Pfam" id="PF14529"/>
    </source>
</evidence>
<dbReference type="AlphaFoldDB" id="A0A1C7LYI2"/>
<keyword evidence="2" id="KW-0808">Transferase</keyword>
<dbReference type="Proteomes" id="UP000092993">
    <property type="component" value="Unassembled WGS sequence"/>
</dbReference>
<comment type="caution">
    <text evidence="2">The sequence shown here is derived from an EMBL/GenBank/DDBJ whole genome shotgun (WGS) entry which is preliminary data.</text>
</comment>
<dbReference type="Gene3D" id="3.60.10.10">
    <property type="entry name" value="Endonuclease/exonuclease/phosphatase"/>
    <property type="match status" value="1"/>
</dbReference>
<organism evidence="2 3">
    <name type="scientific">Grifola frondosa</name>
    <name type="common">Maitake</name>
    <name type="synonym">Polyporus frondosus</name>
    <dbReference type="NCBI Taxonomy" id="5627"/>
    <lineage>
        <taxon>Eukaryota</taxon>
        <taxon>Fungi</taxon>
        <taxon>Dikarya</taxon>
        <taxon>Basidiomycota</taxon>
        <taxon>Agaricomycotina</taxon>
        <taxon>Agaricomycetes</taxon>
        <taxon>Polyporales</taxon>
        <taxon>Grifolaceae</taxon>
        <taxon>Grifola</taxon>
    </lineage>
</organism>
<keyword evidence="3" id="KW-1185">Reference proteome</keyword>
<dbReference type="InterPro" id="IPR036691">
    <property type="entry name" value="Endo/exonu/phosph_ase_sf"/>
</dbReference>
<keyword evidence="2" id="KW-0695">RNA-directed DNA polymerase</keyword>
<feature type="domain" description="Endonuclease/exonuclease/phosphatase" evidence="1">
    <location>
        <begin position="112"/>
        <end position="241"/>
    </location>
</feature>
<proteinExistence type="predicted"/>
<protein>
    <submittedName>
        <fullName evidence="2">RNA-directed DNA polymerase from mobile element jockey</fullName>
    </submittedName>
</protein>
<dbReference type="Pfam" id="PF14529">
    <property type="entry name" value="Exo_endo_phos_2"/>
    <property type="match status" value="1"/>
</dbReference>
<accession>A0A1C7LYI2</accession>
<keyword evidence="2" id="KW-0548">Nucleotidyltransferase</keyword>
<name>A0A1C7LYI2_GRIFR</name>
<dbReference type="PANTHER" id="PTHR19446">
    <property type="entry name" value="REVERSE TRANSCRIPTASES"/>
    <property type="match status" value="1"/>
</dbReference>
<dbReference type="STRING" id="5627.A0A1C7LYI2"/>
<dbReference type="OrthoDB" id="2840473at2759"/>
<gene>
    <name evidence="2" type="primary">pol_0</name>
    <name evidence="2" type="ORF">A0H81_10503</name>
</gene>
<dbReference type="GO" id="GO:0003964">
    <property type="term" value="F:RNA-directed DNA polymerase activity"/>
    <property type="evidence" value="ECO:0007669"/>
    <property type="project" value="UniProtKB-KW"/>
</dbReference>
<reference evidence="2 3" key="1">
    <citation type="submission" date="2016-03" db="EMBL/GenBank/DDBJ databases">
        <title>Whole genome sequencing of Grifola frondosa 9006-11.</title>
        <authorList>
            <person name="Min B."/>
            <person name="Park H."/>
            <person name="Kim J.-G."/>
            <person name="Cho H."/>
            <person name="Oh Y.-L."/>
            <person name="Kong W.-S."/>
            <person name="Choi I.-G."/>
        </authorList>
    </citation>
    <scope>NUCLEOTIDE SEQUENCE [LARGE SCALE GENOMIC DNA]</scope>
    <source>
        <strain evidence="2 3">9006-11</strain>
    </source>
</reference>
<evidence type="ECO:0000313" key="2">
    <source>
        <dbReference type="EMBL" id="OBZ69760.1"/>
    </source>
</evidence>
<dbReference type="SUPFAM" id="SSF56219">
    <property type="entry name" value="DNase I-like"/>
    <property type="match status" value="1"/>
</dbReference>
<dbReference type="OMA" id="WRHARII"/>